<evidence type="ECO:0008006" key="4">
    <source>
        <dbReference type="Google" id="ProtNLM"/>
    </source>
</evidence>
<evidence type="ECO:0000313" key="2">
    <source>
        <dbReference type="EMBL" id="KAJ8310317.1"/>
    </source>
</evidence>
<organism evidence="2 3">
    <name type="scientific">Tegillarca granosa</name>
    <name type="common">Malaysian cockle</name>
    <name type="synonym">Anadara granosa</name>
    <dbReference type="NCBI Taxonomy" id="220873"/>
    <lineage>
        <taxon>Eukaryota</taxon>
        <taxon>Metazoa</taxon>
        <taxon>Spiralia</taxon>
        <taxon>Lophotrochozoa</taxon>
        <taxon>Mollusca</taxon>
        <taxon>Bivalvia</taxon>
        <taxon>Autobranchia</taxon>
        <taxon>Pteriomorphia</taxon>
        <taxon>Arcoida</taxon>
        <taxon>Arcoidea</taxon>
        <taxon>Arcidae</taxon>
        <taxon>Tegillarca</taxon>
    </lineage>
</organism>
<gene>
    <name evidence="2" type="ORF">KUTeg_012182</name>
</gene>
<proteinExistence type="predicted"/>
<feature type="compositionally biased region" description="Polar residues" evidence="1">
    <location>
        <begin position="122"/>
        <end position="139"/>
    </location>
</feature>
<dbReference type="EMBL" id="JARBDR010000640">
    <property type="protein sequence ID" value="KAJ8310317.1"/>
    <property type="molecule type" value="Genomic_DNA"/>
</dbReference>
<name>A0ABQ9F350_TEGGR</name>
<dbReference type="Proteomes" id="UP001217089">
    <property type="component" value="Unassembled WGS sequence"/>
</dbReference>
<reference evidence="2 3" key="1">
    <citation type="submission" date="2022-12" db="EMBL/GenBank/DDBJ databases">
        <title>Chromosome-level genome of Tegillarca granosa.</title>
        <authorList>
            <person name="Kim J."/>
        </authorList>
    </citation>
    <scope>NUCLEOTIDE SEQUENCE [LARGE SCALE GENOMIC DNA]</scope>
    <source>
        <strain evidence="2">Teg-2019</strain>
        <tissue evidence="2">Adductor muscle</tissue>
    </source>
</reference>
<comment type="caution">
    <text evidence="2">The sequence shown here is derived from an EMBL/GenBank/DDBJ whole genome shotgun (WGS) entry which is preliminary data.</text>
</comment>
<evidence type="ECO:0000313" key="3">
    <source>
        <dbReference type="Proteomes" id="UP001217089"/>
    </source>
</evidence>
<feature type="region of interest" description="Disordered" evidence="1">
    <location>
        <begin position="120"/>
        <end position="139"/>
    </location>
</feature>
<sequence>MNCVVKCNMEKLKSDNYFLRKIYNTDKCSFSTDATEYGKAVESVALNSSPLYVQIQTQLYSTKCDWRDFVFFTRKGMLVSLANYQLYTCYKKNSYKFCELCLNQLHIICAPQNVSDHDYAMTPSSAKKQKTTNSDNQNEQSVLGEADILKQKILTEEF</sequence>
<keyword evidence="3" id="KW-1185">Reference proteome</keyword>
<protein>
    <recommendedName>
        <fullName evidence="4">Phorbol-ester/DAG-type domain-containing protein</fullName>
    </recommendedName>
</protein>
<evidence type="ECO:0000256" key="1">
    <source>
        <dbReference type="SAM" id="MobiDB-lite"/>
    </source>
</evidence>
<accession>A0ABQ9F350</accession>